<dbReference type="AlphaFoldDB" id="A0A076PGD8"/>
<dbReference type="SUPFAM" id="SSF52200">
    <property type="entry name" value="Toll/Interleukin receptor TIR domain"/>
    <property type="match status" value="1"/>
</dbReference>
<dbReference type="InterPro" id="IPR000157">
    <property type="entry name" value="TIR_dom"/>
</dbReference>
<dbReference type="EMBL" id="CP006704">
    <property type="protein sequence ID" value="AIJ45829.1"/>
    <property type="molecule type" value="Genomic_DNA"/>
</dbReference>
<dbReference type="KEGG" id="ctes:O987_08415"/>
<gene>
    <name evidence="2" type="ORF">O987_08415</name>
</gene>
<evidence type="ECO:0000313" key="2">
    <source>
        <dbReference type="EMBL" id="AIJ45829.1"/>
    </source>
</evidence>
<accession>A0A076PGD8</accession>
<dbReference type="PROSITE" id="PS50104">
    <property type="entry name" value="TIR"/>
    <property type="match status" value="1"/>
</dbReference>
<protein>
    <recommendedName>
        <fullName evidence="1">TIR domain-containing protein</fullName>
    </recommendedName>
</protein>
<dbReference type="Gene3D" id="3.40.50.10140">
    <property type="entry name" value="Toll/interleukin-1 receptor homology (TIR) domain"/>
    <property type="match status" value="1"/>
</dbReference>
<reference evidence="2 3" key="1">
    <citation type="journal article" date="2014" name="Genome Announc.">
        <title>Complete Genome Sequence of Polychlorinated Biphenyl Degrader Comamonas testosteroni TK102 (NBRC 109938).</title>
        <authorList>
            <person name="Fukuda K."/>
            <person name="Hosoyama A."/>
            <person name="Tsuchikane K."/>
            <person name="Ohji S."/>
            <person name="Yamazoe A."/>
            <person name="Fujita N."/>
            <person name="Shintani M."/>
            <person name="Kimbara K."/>
        </authorList>
    </citation>
    <scope>NUCLEOTIDE SEQUENCE [LARGE SCALE GENOMIC DNA]</scope>
    <source>
        <strain evidence="2">TK102</strain>
    </source>
</reference>
<sequence>MAALYQLAVLGSPTDAQISELEEIVGTAVGMFNLRLGHEVGWEVRPEAFNPDQQRSSAAVFFGGDNPPLANVAKLLERGIPLLPIASDVNRVNAEIPELLRPLNCLAYAANGSQRVATALLECAGLLPRQRRVFVSYRRGEAREAALQLFDALSARLFDVFLDTHGIPPAEDFQTMLWHRLCDSDVLVMLDTPGYFESRWTSAEFGRALAKGISVLRVGWPDCTPSARTATASRAELLPDEVDAATGRLADSAVERICLQLEEVRSQSHAVRSVNLVSNLRNAIQTIGGQLVGVGPNKAVYIRLPDGRNVVVYPTVGVPTSTTLHDASTNSPDQSVAVVYDHVGLHPRWLGHLDWLGQHIHSARWVKASEAGWQFADWEA</sequence>
<name>A0A076PGD8_COMTE</name>
<evidence type="ECO:0000259" key="1">
    <source>
        <dbReference type="PROSITE" id="PS50104"/>
    </source>
</evidence>
<dbReference type="RefSeq" id="WP_013721785.1">
    <property type="nucleotide sequence ID" value="NZ_CP006704.1"/>
</dbReference>
<dbReference type="HOGENOM" id="CLU_727201_0_0_4"/>
<dbReference type="Pfam" id="PF13676">
    <property type="entry name" value="TIR_2"/>
    <property type="match status" value="1"/>
</dbReference>
<evidence type="ECO:0000313" key="3">
    <source>
        <dbReference type="Proteomes" id="UP000028782"/>
    </source>
</evidence>
<dbReference type="InterPro" id="IPR035897">
    <property type="entry name" value="Toll_tir_struct_dom_sf"/>
</dbReference>
<dbReference type="Proteomes" id="UP000028782">
    <property type="component" value="Chromosome"/>
</dbReference>
<proteinExistence type="predicted"/>
<dbReference type="GO" id="GO:0007165">
    <property type="term" value="P:signal transduction"/>
    <property type="evidence" value="ECO:0007669"/>
    <property type="project" value="InterPro"/>
</dbReference>
<organism evidence="2 3">
    <name type="scientific">Comamonas testosteroni TK102</name>
    <dbReference type="NCBI Taxonomy" id="1392005"/>
    <lineage>
        <taxon>Bacteria</taxon>
        <taxon>Pseudomonadati</taxon>
        <taxon>Pseudomonadota</taxon>
        <taxon>Betaproteobacteria</taxon>
        <taxon>Burkholderiales</taxon>
        <taxon>Comamonadaceae</taxon>
        <taxon>Comamonas</taxon>
    </lineage>
</organism>
<feature type="domain" description="TIR" evidence="1">
    <location>
        <begin position="129"/>
        <end position="265"/>
    </location>
</feature>